<keyword evidence="3" id="KW-1185">Reference proteome</keyword>
<dbReference type="InterPro" id="IPR057160">
    <property type="entry name" value="DUF7838"/>
</dbReference>
<dbReference type="Proteomes" id="UP000017840">
    <property type="component" value="Unassembled WGS sequence"/>
</dbReference>
<sequence length="59" mass="6615">MSLEMEHDCPVCGGEETFWRSASMELHLGEKSKWRCAECDYGFILIDDGADIDSSRADA</sequence>
<comment type="caution">
    <text evidence="2">The sequence shown here is derived from an EMBL/GenBank/DDBJ whole genome shotgun (WGS) entry which is preliminary data.</text>
</comment>
<dbReference type="OrthoDB" id="280204at2157"/>
<feature type="domain" description="DUF7838" evidence="1">
    <location>
        <begin position="1"/>
        <end position="56"/>
    </location>
</feature>
<protein>
    <recommendedName>
        <fullName evidence="1">DUF7838 domain-containing protein</fullName>
    </recommendedName>
</protein>
<proteinExistence type="predicted"/>
<evidence type="ECO:0000259" key="1">
    <source>
        <dbReference type="Pfam" id="PF25208"/>
    </source>
</evidence>
<dbReference type="AlphaFoldDB" id="V4HHX3"/>
<organism evidence="2 3">
    <name type="scientific">Candidatus Halobonum tyrrellensis G22</name>
    <dbReference type="NCBI Taxonomy" id="1324957"/>
    <lineage>
        <taxon>Archaea</taxon>
        <taxon>Methanobacteriati</taxon>
        <taxon>Methanobacteriota</taxon>
        <taxon>Stenosarchaea group</taxon>
        <taxon>Halobacteria</taxon>
        <taxon>Halobacteriales</taxon>
        <taxon>Haloferacaceae</taxon>
        <taxon>Candidatus Halobonum</taxon>
    </lineage>
</organism>
<dbReference type="Pfam" id="PF25208">
    <property type="entry name" value="DUF7838"/>
    <property type="match status" value="1"/>
</dbReference>
<gene>
    <name evidence="2" type="ORF">K933_04976</name>
</gene>
<evidence type="ECO:0000313" key="2">
    <source>
        <dbReference type="EMBL" id="ESP89343.1"/>
    </source>
</evidence>
<dbReference type="EMBL" id="ASGZ01000013">
    <property type="protein sequence ID" value="ESP89343.1"/>
    <property type="molecule type" value="Genomic_DNA"/>
</dbReference>
<accession>V4HHX3</accession>
<dbReference type="eggNOG" id="arCOG04657">
    <property type="taxonomic scope" value="Archaea"/>
</dbReference>
<dbReference type="RefSeq" id="WP_023393585.1">
    <property type="nucleotide sequence ID" value="NZ_ASGZ01000013.1"/>
</dbReference>
<name>V4HHX3_9EURY</name>
<reference evidence="2 3" key="1">
    <citation type="journal article" date="2013" name="Genome Announc.">
        <title>Draft Genome Sequence of 'Candidatus Halobonum tyrrellensis' Strain G22, Isolated from the Hypersaline Waters of Lake Tyrrell, Australia.</title>
        <authorList>
            <person name="Ugalde J.A."/>
            <person name="Narasingarao P."/>
            <person name="Kuo S."/>
            <person name="Podell S."/>
            <person name="Allen E.E."/>
        </authorList>
    </citation>
    <scope>NUCLEOTIDE SEQUENCE [LARGE SCALE GENOMIC DNA]</scope>
    <source>
        <strain evidence="2 3">G22</strain>
    </source>
</reference>
<dbReference type="STRING" id="1324957.K933_04976"/>
<evidence type="ECO:0000313" key="3">
    <source>
        <dbReference type="Proteomes" id="UP000017840"/>
    </source>
</evidence>